<proteinExistence type="predicted"/>
<dbReference type="PATRIC" id="fig|1318743.3.peg.711"/>
<dbReference type="EMBL" id="CP010401">
    <property type="protein sequence ID" value="ALE03513.1"/>
    <property type="molecule type" value="Genomic_DNA"/>
</dbReference>
<evidence type="ECO:0000313" key="4">
    <source>
        <dbReference type="Proteomes" id="UP000057213"/>
    </source>
</evidence>
<organism evidence="2 4">
    <name type="scientific">Bartonella ancashensis</name>
    <dbReference type="NCBI Taxonomy" id="1318743"/>
    <lineage>
        <taxon>Bacteria</taxon>
        <taxon>Pseudomonadati</taxon>
        <taxon>Pseudomonadota</taxon>
        <taxon>Alphaproteobacteria</taxon>
        <taxon>Hyphomicrobiales</taxon>
        <taxon>Bartonellaceae</taxon>
        <taxon>Bartonella</taxon>
    </lineage>
</organism>
<dbReference type="SUPFAM" id="SSF88723">
    <property type="entry name" value="PIN domain-like"/>
    <property type="match status" value="1"/>
</dbReference>
<dbReference type="InterPro" id="IPR029060">
    <property type="entry name" value="PIN-like_dom_sf"/>
</dbReference>
<evidence type="ECO:0000313" key="2">
    <source>
        <dbReference type="EMBL" id="ALE02894.1"/>
    </source>
</evidence>
<sequence>MFLDASAILAILLGEEEAPVFIEKMEKAKENCTSAIAVWEAVAGLCFEKTTKGKTVARSTVVEAKALVDDFIDFYSVKFVSIDSCEYQTALHAYMHFGKGTGSKARLNMGDCFAYACSQNYKLSLLFKGNDFIYTDIEQA</sequence>
<dbReference type="InterPro" id="IPR002716">
    <property type="entry name" value="PIN_dom"/>
</dbReference>
<dbReference type="AlphaFoldDB" id="A0A0M4LFC3"/>
<dbReference type="STRING" id="1318743.PU02_0080"/>
<dbReference type="Gene3D" id="3.40.50.1010">
    <property type="entry name" value="5'-nuclease"/>
    <property type="match status" value="1"/>
</dbReference>
<name>A0A0M4LFC3_9HYPH</name>
<reference evidence="2 4" key="1">
    <citation type="journal article" date="2015" name="Genome Announc.">
        <title>Complete Genome Sequence of Bartonella ancashensis Strain 20.00, Isolated from the Blood of a Patient with Verruga Peruana.</title>
        <authorList>
            <person name="Hang J."/>
            <person name="Mullins K.E."/>
            <person name="Clifford R.J."/>
            <person name="Onmus-Leone F."/>
            <person name="Yang Y."/>
            <person name="Jiang J."/>
            <person name="Leguia M."/>
            <person name="Kasper M.R."/>
            <person name="Maguina C."/>
            <person name="Lesho E.P."/>
            <person name="Jarman R.G."/>
            <person name="Richards A.L."/>
            <person name="Blazes D."/>
        </authorList>
    </citation>
    <scope>NUCLEOTIDE SEQUENCE [LARGE SCALE GENOMIC DNA]</scope>
    <source>
        <strain evidence="2 4">20.00</strain>
    </source>
</reference>
<dbReference type="Proteomes" id="UP000057213">
    <property type="component" value="Chromosome"/>
</dbReference>
<dbReference type="OrthoDB" id="32625at2"/>
<dbReference type="RefSeq" id="WP_053943603.1">
    <property type="nucleotide sequence ID" value="NZ_CP010401.1"/>
</dbReference>
<dbReference type="Pfam" id="PF01850">
    <property type="entry name" value="PIN"/>
    <property type="match status" value="1"/>
</dbReference>
<dbReference type="CDD" id="cd09871">
    <property type="entry name" value="PIN_MtVapC28-VapC30-like"/>
    <property type="match status" value="1"/>
</dbReference>
<dbReference type="EMBL" id="CP010401">
    <property type="protein sequence ID" value="ALE02894.1"/>
    <property type="molecule type" value="Genomic_DNA"/>
</dbReference>
<dbReference type="KEGG" id="banc:PU02_0699"/>
<protein>
    <recommendedName>
        <fullName evidence="1">PIN domain-containing protein</fullName>
    </recommendedName>
</protein>
<evidence type="ECO:0000313" key="3">
    <source>
        <dbReference type="EMBL" id="ALE03513.1"/>
    </source>
</evidence>
<gene>
    <name evidence="2" type="ORF">PU02_0080</name>
    <name evidence="3" type="ORF">PU02_0699</name>
</gene>
<keyword evidence="4" id="KW-1185">Reference proteome</keyword>
<accession>A0A0M4LFC3</accession>
<dbReference type="KEGG" id="banc:PU02_0080"/>
<feature type="domain" description="PIN" evidence="1">
    <location>
        <begin position="1"/>
        <end position="135"/>
    </location>
</feature>
<evidence type="ECO:0000259" key="1">
    <source>
        <dbReference type="Pfam" id="PF01850"/>
    </source>
</evidence>